<evidence type="ECO:0000313" key="3">
    <source>
        <dbReference type="Proteomes" id="UP000070501"/>
    </source>
</evidence>
<organism evidence="2 3">
    <name type="scientific">Microdochium bolleyi</name>
    <dbReference type="NCBI Taxonomy" id="196109"/>
    <lineage>
        <taxon>Eukaryota</taxon>
        <taxon>Fungi</taxon>
        <taxon>Dikarya</taxon>
        <taxon>Ascomycota</taxon>
        <taxon>Pezizomycotina</taxon>
        <taxon>Sordariomycetes</taxon>
        <taxon>Xylariomycetidae</taxon>
        <taxon>Xylariales</taxon>
        <taxon>Microdochiaceae</taxon>
        <taxon>Microdochium</taxon>
    </lineage>
</organism>
<accession>A0A136IRC5</accession>
<dbReference type="AlphaFoldDB" id="A0A136IRC5"/>
<proteinExistence type="predicted"/>
<name>A0A136IRC5_9PEZI</name>
<dbReference type="InParanoid" id="A0A136IRC5"/>
<gene>
    <name evidence="2" type="ORF">Micbo1qcDRAFT_215827</name>
</gene>
<dbReference type="PANTHER" id="PTHR43157">
    <property type="entry name" value="PHOSPHATIDYLINOSITOL-GLYCAN BIOSYNTHESIS CLASS F PROTEIN-RELATED"/>
    <property type="match status" value="1"/>
</dbReference>
<reference evidence="3" key="1">
    <citation type="submission" date="2016-02" db="EMBL/GenBank/DDBJ databases">
        <title>Draft genome sequence of Microdochium bolleyi, a fungal endophyte of beachgrass.</title>
        <authorList>
            <consortium name="DOE Joint Genome Institute"/>
            <person name="David A.S."/>
            <person name="May G."/>
            <person name="Haridas S."/>
            <person name="Lim J."/>
            <person name="Wang M."/>
            <person name="Labutti K."/>
            <person name="Lipzen A."/>
            <person name="Barry K."/>
            <person name="Grigoriev I.V."/>
        </authorList>
    </citation>
    <scope>NUCLEOTIDE SEQUENCE [LARGE SCALE GENOMIC DNA]</scope>
    <source>
        <strain evidence="3">J235TASD1</strain>
    </source>
</reference>
<dbReference type="InterPro" id="IPR036291">
    <property type="entry name" value="NAD(P)-bd_dom_sf"/>
</dbReference>
<keyword evidence="1" id="KW-0560">Oxidoreductase</keyword>
<dbReference type="PANTHER" id="PTHR43157:SF61">
    <property type="entry name" value="DEHYDROGENASE_REDUCTASE FAMILY PROTEIN, PUTATIVE (AFU_ORTHOLOGUE AFUA_3G01250)-RELATED"/>
    <property type="match status" value="1"/>
</dbReference>
<evidence type="ECO:0000256" key="1">
    <source>
        <dbReference type="ARBA" id="ARBA00023002"/>
    </source>
</evidence>
<sequence length="344" mass="36623">MAERELPIHATPALVQGRTFIVTGANTGIGYETAKHLASLGAGRIIMAVRNLDAGGKAKAKIAAELGKGADDVLAEVWHLDLASFASVRSFAAKAAAELDRIDGLVENAGVFAGSRDAEAKAEGWNMSTTVNVLSTFLLAGLLLPKMSETARKLGFVGGGADGSSASGQDTRLAPHIVIVGSNWPFHQFRETWEKVKHDPLIGLDDEALCPISDVYALSKLIDIQCARELGARVAPFARTGVVINTVCPGLCMSDLARYQTQDFQTHIFGVIEQVGRTSEQGSRNLLYAVTAGAGSHGHFLENAGDADSAVPEFAIESQKDTWDIVAKQLEKIEPGFLQRLTQV</sequence>
<protein>
    <recommendedName>
        <fullName evidence="4">Short-chain dehydrogenase</fullName>
    </recommendedName>
</protein>
<dbReference type="OrthoDB" id="542013at2759"/>
<dbReference type="PRINTS" id="PR00081">
    <property type="entry name" value="GDHRDH"/>
</dbReference>
<dbReference type="GO" id="GO:0016491">
    <property type="term" value="F:oxidoreductase activity"/>
    <property type="evidence" value="ECO:0007669"/>
    <property type="project" value="UniProtKB-KW"/>
</dbReference>
<evidence type="ECO:0008006" key="4">
    <source>
        <dbReference type="Google" id="ProtNLM"/>
    </source>
</evidence>
<dbReference type="Proteomes" id="UP000070501">
    <property type="component" value="Unassembled WGS sequence"/>
</dbReference>
<dbReference type="Gene3D" id="3.40.50.720">
    <property type="entry name" value="NAD(P)-binding Rossmann-like Domain"/>
    <property type="match status" value="1"/>
</dbReference>
<dbReference type="Pfam" id="PF00106">
    <property type="entry name" value="adh_short"/>
    <property type="match status" value="1"/>
</dbReference>
<dbReference type="InterPro" id="IPR002347">
    <property type="entry name" value="SDR_fam"/>
</dbReference>
<dbReference type="SUPFAM" id="SSF51735">
    <property type="entry name" value="NAD(P)-binding Rossmann-fold domains"/>
    <property type="match status" value="1"/>
</dbReference>
<evidence type="ECO:0000313" key="2">
    <source>
        <dbReference type="EMBL" id="KXJ87457.1"/>
    </source>
</evidence>
<dbReference type="STRING" id="196109.A0A136IRC5"/>
<dbReference type="EMBL" id="KQ964262">
    <property type="protein sequence ID" value="KXJ87457.1"/>
    <property type="molecule type" value="Genomic_DNA"/>
</dbReference>
<keyword evidence="3" id="KW-1185">Reference proteome</keyword>